<dbReference type="CDD" id="cd16980">
    <property type="entry name" value="VHS_Lsb5"/>
    <property type="match status" value="1"/>
</dbReference>
<dbReference type="GO" id="GO:0043130">
    <property type="term" value="F:ubiquitin binding"/>
    <property type="evidence" value="ECO:0007669"/>
    <property type="project" value="InterPro"/>
</dbReference>
<dbReference type="GO" id="GO:0051666">
    <property type="term" value="P:actin cortical patch localization"/>
    <property type="evidence" value="ECO:0007669"/>
    <property type="project" value="TreeGrafter"/>
</dbReference>
<reference evidence="3 4" key="1">
    <citation type="submission" date="2014-04" db="EMBL/GenBank/DDBJ databases">
        <title>Evolutionary Origins and Diversification of the Mycorrhizal Mutualists.</title>
        <authorList>
            <consortium name="DOE Joint Genome Institute"/>
            <consortium name="Mycorrhizal Genomics Consortium"/>
            <person name="Kohler A."/>
            <person name="Kuo A."/>
            <person name="Nagy L.G."/>
            <person name="Floudas D."/>
            <person name="Copeland A."/>
            <person name="Barry K.W."/>
            <person name="Cichocki N."/>
            <person name="Veneault-Fourrey C."/>
            <person name="LaButti K."/>
            <person name="Lindquist E.A."/>
            <person name="Lipzen A."/>
            <person name="Lundell T."/>
            <person name="Morin E."/>
            <person name="Murat C."/>
            <person name="Riley R."/>
            <person name="Ohm R."/>
            <person name="Sun H."/>
            <person name="Tunlid A."/>
            <person name="Henrissat B."/>
            <person name="Grigoriev I.V."/>
            <person name="Hibbett D.S."/>
            <person name="Martin F."/>
        </authorList>
    </citation>
    <scope>NUCLEOTIDE SEQUENCE [LARGE SCALE GENOMIC DNA]</scope>
    <source>
        <strain evidence="3 4">MD-312</strain>
    </source>
</reference>
<feature type="region of interest" description="Disordered" evidence="1">
    <location>
        <begin position="339"/>
        <end position="462"/>
    </location>
</feature>
<feature type="compositionally biased region" description="Acidic residues" evidence="1">
    <location>
        <begin position="452"/>
        <end position="462"/>
    </location>
</feature>
<dbReference type="OrthoDB" id="10068368at2759"/>
<dbReference type="GO" id="GO:0030479">
    <property type="term" value="C:actin cortical patch"/>
    <property type="evidence" value="ECO:0007669"/>
    <property type="project" value="TreeGrafter"/>
</dbReference>
<organism evidence="3 4">
    <name type="scientific">Hydnomerulius pinastri MD-312</name>
    <dbReference type="NCBI Taxonomy" id="994086"/>
    <lineage>
        <taxon>Eukaryota</taxon>
        <taxon>Fungi</taxon>
        <taxon>Dikarya</taxon>
        <taxon>Basidiomycota</taxon>
        <taxon>Agaricomycotina</taxon>
        <taxon>Agaricomycetes</taxon>
        <taxon>Agaricomycetidae</taxon>
        <taxon>Boletales</taxon>
        <taxon>Boletales incertae sedis</taxon>
        <taxon>Leucogyrophana</taxon>
    </lineage>
</organism>
<dbReference type="InterPro" id="IPR038425">
    <property type="entry name" value="GAT_sf"/>
</dbReference>
<dbReference type="HOGENOM" id="CLU_036827_3_1_1"/>
<feature type="region of interest" description="Disordered" evidence="1">
    <location>
        <begin position="149"/>
        <end position="168"/>
    </location>
</feature>
<dbReference type="SUPFAM" id="SSF48464">
    <property type="entry name" value="ENTH/VHS domain"/>
    <property type="match status" value="1"/>
</dbReference>
<evidence type="ECO:0000256" key="1">
    <source>
        <dbReference type="SAM" id="MobiDB-lite"/>
    </source>
</evidence>
<dbReference type="GO" id="GO:0035091">
    <property type="term" value="F:phosphatidylinositol binding"/>
    <property type="evidence" value="ECO:0007669"/>
    <property type="project" value="InterPro"/>
</dbReference>
<dbReference type="PANTHER" id="PTHR47789:SF1">
    <property type="entry name" value="LAS SEVENTEEN-BINDING PROTEIN 5"/>
    <property type="match status" value="1"/>
</dbReference>
<dbReference type="Gene3D" id="1.20.58.160">
    <property type="match status" value="1"/>
</dbReference>
<dbReference type="GO" id="GO:0007034">
    <property type="term" value="P:vacuolar transport"/>
    <property type="evidence" value="ECO:0007669"/>
    <property type="project" value="UniProtKB-ARBA"/>
</dbReference>
<dbReference type="Proteomes" id="UP000053820">
    <property type="component" value="Unassembled WGS sequence"/>
</dbReference>
<dbReference type="InterPro" id="IPR044103">
    <property type="entry name" value="GAT_LSB5"/>
</dbReference>
<feature type="region of interest" description="Disordered" evidence="1">
    <location>
        <begin position="174"/>
        <end position="218"/>
    </location>
</feature>
<dbReference type="Gene3D" id="1.25.40.90">
    <property type="match status" value="1"/>
</dbReference>
<accession>A0A0C9WG94</accession>
<keyword evidence="4" id="KW-1185">Reference proteome</keyword>
<dbReference type="InterPro" id="IPR008942">
    <property type="entry name" value="ENTH_VHS"/>
</dbReference>
<feature type="compositionally biased region" description="Basic and acidic residues" evidence="1">
    <location>
        <begin position="176"/>
        <end position="206"/>
    </location>
</feature>
<evidence type="ECO:0000313" key="3">
    <source>
        <dbReference type="EMBL" id="KIJ65032.1"/>
    </source>
</evidence>
<dbReference type="InterPro" id="IPR002014">
    <property type="entry name" value="VHS_dom"/>
</dbReference>
<sequence>MAALKFAVSALNREKPHSSVTDWVEILTSREYGDEAYDGLPELVASIGLQSTGPTEASRAIRKKIKHGDNHQKYRALVILKALMDNGDRKFQTTCMDDQLIDAIRQLASDPITDQKVKKKLLSVLTLWKEQFKNEPSLSTVAGLYRQCRPPDRRSHGHTSSADLDRLYSAGLSPVSEKEAAKKRAKQEKEEAKEKARKAEEEEAQRKKSRPRRAPFNFETEKPQILTSIANASQASSNLVNAIMLVNGDKESIMTNERVQECLQNAKVARKPIVRYIQLVENEEVIGTLIETNERIISALQMYDNLSAPDHPTDPTAEIQAGMDAVTITPGELSKLQHRQRAAVERARQQRSPASEDGGHDYGEVGSSGDYVHPDLQDLSFGALGHEQGSLPPPIQPSDRHVSSGEAVWDQNRGSLSDFSDYESNEEDHRTSATHQAGSSSSMHSGGRLVDVEDPFADPFAD</sequence>
<dbReference type="GO" id="GO:0006897">
    <property type="term" value="P:endocytosis"/>
    <property type="evidence" value="ECO:0007669"/>
    <property type="project" value="InterPro"/>
</dbReference>
<proteinExistence type="predicted"/>
<dbReference type="PROSITE" id="PS50179">
    <property type="entry name" value="VHS"/>
    <property type="match status" value="1"/>
</dbReference>
<dbReference type="InterPro" id="IPR045007">
    <property type="entry name" value="LSB5"/>
</dbReference>
<dbReference type="GO" id="GO:0007015">
    <property type="term" value="P:actin filament organization"/>
    <property type="evidence" value="ECO:0007669"/>
    <property type="project" value="InterPro"/>
</dbReference>
<dbReference type="CDD" id="cd14232">
    <property type="entry name" value="GAT_LSB5"/>
    <property type="match status" value="1"/>
</dbReference>
<protein>
    <recommendedName>
        <fullName evidence="2">VHS domain-containing protein</fullName>
    </recommendedName>
</protein>
<feature type="compositionally biased region" description="Polar residues" evidence="1">
    <location>
        <begin position="433"/>
        <end position="444"/>
    </location>
</feature>
<evidence type="ECO:0000313" key="4">
    <source>
        <dbReference type="Proteomes" id="UP000053820"/>
    </source>
</evidence>
<name>A0A0C9WG94_9AGAM</name>
<dbReference type="SMART" id="SM00288">
    <property type="entry name" value="VHS"/>
    <property type="match status" value="1"/>
</dbReference>
<dbReference type="AlphaFoldDB" id="A0A0C9WG94"/>
<dbReference type="PANTHER" id="PTHR47789">
    <property type="entry name" value="LAS SEVENTEEN-BINDING PROTEIN 5"/>
    <property type="match status" value="1"/>
</dbReference>
<gene>
    <name evidence="3" type="ORF">HYDPIDRAFT_88841</name>
</gene>
<evidence type="ECO:0000259" key="2">
    <source>
        <dbReference type="PROSITE" id="PS50179"/>
    </source>
</evidence>
<dbReference type="SUPFAM" id="SSF89009">
    <property type="entry name" value="GAT-like domain"/>
    <property type="match status" value="1"/>
</dbReference>
<feature type="domain" description="VHS" evidence="2">
    <location>
        <begin position="27"/>
        <end position="147"/>
    </location>
</feature>
<dbReference type="EMBL" id="KN839844">
    <property type="protein sequence ID" value="KIJ65032.1"/>
    <property type="molecule type" value="Genomic_DNA"/>
</dbReference>
<dbReference type="Pfam" id="PF00790">
    <property type="entry name" value="VHS"/>
    <property type="match status" value="1"/>
</dbReference>